<dbReference type="PANTHER" id="PTHR40044">
    <property type="entry name" value="INTEGRAL MEMBRANE PROTEIN-RELATED"/>
    <property type="match status" value="1"/>
</dbReference>
<organism evidence="2 3">
    <name type="scientific">Mobilisporobacter senegalensis</name>
    <dbReference type="NCBI Taxonomy" id="1329262"/>
    <lineage>
        <taxon>Bacteria</taxon>
        <taxon>Bacillati</taxon>
        <taxon>Bacillota</taxon>
        <taxon>Clostridia</taxon>
        <taxon>Lachnospirales</taxon>
        <taxon>Lachnospiraceae</taxon>
        <taxon>Mobilisporobacter</taxon>
    </lineage>
</organism>
<feature type="transmembrane region" description="Helical" evidence="1">
    <location>
        <begin position="108"/>
        <end position="127"/>
    </location>
</feature>
<evidence type="ECO:0000313" key="3">
    <source>
        <dbReference type="Proteomes" id="UP000273083"/>
    </source>
</evidence>
<sequence>MYKEKKKIFMEQYTDIQKLTLSGLIIGLYCIIMYFTQSISFGPYQIRIATALYSLAYIYPFLILPLGIANFLSNMLGGLGLIDMIGGCIVGIITAYLITLIRNYKCSLWICAFPIIFVPGTIVPIWLSAINSLPYSTLVISLCIGQIIPSLLGVALIKTLSKILDWKGAVK</sequence>
<reference evidence="2 3" key="1">
    <citation type="submission" date="2018-11" db="EMBL/GenBank/DDBJ databases">
        <title>Genomic Encyclopedia of Type Strains, Phase IV (KMG-IV): sequencing the most valuable type-strain genomes for metagenomic binning, comparative biology and taxonomic classification.</title>
        <authorList>
            <person name="Goeker M."/>
        </authorList>
    </citation>
    <scope>NUCLEOTIDE SEQUENCE [LARGE SCALE GENOMIC DNA]</scope>
    <source>
        <strain evidence="2 3">DSM 26537</strain>
    </source>
</reference>
<evidence type="ECO:0000313" key="2">
    <source>
        <dbReference type="EMBL" id="ROR21212.1"/>
    </source>
</evidence>
<feature type="transmembrane region" description="Helical" evidence="1">
    <location>
        <begin position="19"/>
        <end position="36"/>
    </location>
</feature>
<dbReference type="PANTHER" id="PTHR40044:SF1">
    <property type="entry name" value="INTEGRAL MEMBRANE PROTEIN"/>
    <property type="match status" value="1"/>
</dbReference>
<feature type="transmembrane region" description="Helical" evidence="1">
    <location>
        <begin position="78"/>
        <end position="101"/>
    </location>
</feature>
<feature type="transmembrane region" description="Helical" evidence="1">
    <location>
        <begin position="48"/>
        <end position="72"/>
    </location>
</feature>
<dbReference type="EMBL" id="RJVG01000023">
    <property type="protein sequence ID" value="ROR21212.1"/>
    <property type="molecule type" value="Genomic_DNA"/>
</dbReference>
<dbReference type="AlphaFoldDB" id="A0A3N1X8D9"/>
<dbReference type="InterPro" id="IPR010387">
    <property type="entry name" value="QueT"/>
</dbReference>
<proteinExistence type="predicted"/>
<keyword evidence="1" id="KW-0812">Transmembrane</keyword>
<feature type="transmembrane region" description="Helical" evidence="1">
    <location>
        <begin position="133"/>
        <end position="157"/>
    </location>
</feature>
<accession>A0A3N1X8D9</accession>
<dbReference type="Pfam" id="PF06177">
    <property type="entry name" value="QueT"/>
    <property type="match status" value="1"/>
</dbReference>
<name>A0A3N1X8D9_9FIRM</name>
<comment type="caution">
    <text evidence="2">The sequence shown here is derived from an EMBL/GenBank/DDBJ whole genome shotgun (WGS) entry which is preliminary data.</text>
</comment>
<keyword evidence="1" id="KW-1133">Transmembrane helix</keyword>
<dbReference type="RefSeq" id="WP_243115411.1">
    <property type="nucleotide sequence ID" value="NZ_RJVG01000023.1"/>
</dbReference>
<keyword evidence="3" id="KW-1185">Reference proteome</keyword>
<dbReference type="Proteomes" id="UP000273083">
    <property type="component" value="Unassembled WGS sequence"/>
</dbReference>
<protein>
    <submittedName>
        <fullName evidence="2">Putative membrane protein</fullName>
    </submittedName>
</protein>
<keyword evidence="1" id="KW-0472">Membrane</keyword>
<evidence type="ECO:0000256" key="1">
    <source>
        <dbReference type="SAM" id="Phobius"/>
    </source>
</evidence>
<gene>
    <name evidence="2" type="ORF">EDD66_1234</name>
</gene>